<reference evidence="1 2" key="1">
    <citation type="submission" date="2021-06" db="EMBL/GenBank/DDBJ databases">
        <title>Caerostris extrusa draft genome.</title>
        <authorList>
            <person name="Kono N."/>
            <person name="Arakawa K."/>
        </authorList>
    </citation>
    <scope>NUCLEOTIDE SEQUENCE [LARGE SCALE GENOMIC DNA]</scope>
</reference>
<evidence type="ECO:0000313" key="1">
    <source>
        <dbReference type="EMBL" id="GIY98081.1"/>
    </source>
</evidence>
<comment type="caution">
    <text evidence="1">The sequence shown here is derived from an EMBL/GenBank/DDBJ whole genome shotgun (WGS) entry which is preliminary data.</text>
</comment>
<dbReference type="EMBL" id="BPLR01018254">
    <property type="protein sequence ID" value="GIY98081.1"/>
    <property type="molecule type" value="Genomic_DNA"/>
</dbReference>
<accession>A0AAV4XSQ7</accession>
<dbReference type="AlphaFoldDB" id="A0AAV4XSQ7"/>
<gene>
    <name evidence="1" type="ORF">CEXT_97741</name>
</gene>
<organism evidence="1 2">
    <name type="scientific">Caerostris extrusa</name>
    <name type="common">Bark spider</name>
    <name type="synonym">Caerostris bankana</name>
    <dbReference type="NCBI Taxonomy" id="172846"/>
    <lineage>
        <taxon>Eukaryota</taxon>
        <taxon>Metazoa</taxon>
        <taxon>Ecdysozoa</taxon>
        <taxon>Arthropoda</taxon>
        <taxon>Chelicerata</taxon>
        <taxon>Arachnida</taxon>
        <taxon>Araneae</taxon>
        <taxon>Araneomorphae</taxon>
        <taxon>Entelegynae</taxon>
        <taxon>Araneoidea</taxon>
        <taxon>Araneidae</taxon>
        <taxon>Caerostris</taxon>
    </lineage>
</organism>
<sequence>MKTVLLEPEITLQTHIQVKEYKVPRQNTELERISHIEKKKNNSLPIILSIKRVLFDVSHQTFFFSARPFLQQQKSFFLALGFNGCPIKGPNSSLSTGTAMPFRLLAPHLQQSS</sequence>
<proteinExistence type="predicted"/>
<protein>
    <submittedName>
        <fullName evidence="1">Uncharacterized protein</fullName>
    </submittedName>
</protein>
<evidence type="ECO:0000313" key="2">
    <source>
        <dbReference type="Proteomes" id="UP001054945"/>
    </source>
</evidence>
<keyword evidence="2" id="KW-1185">Reference proteome</keyword>
<dbReference type="Proteomes" id="UP001054945">
    <property type="component" value="Unassembled WGS sequence"/>
</dbReference>
<name>A0AAV4XSQ7_CAEEX</name>